<proteinExistence type="predicted"/>
<sequence length="350" mass="37413">MALRLIHVGIGGWGGDWAANAVPRVPTIERVAAVDADPAALAKGRKRAGIPEDQCFTSLGEAMDKVQADAVLVTATVGAHVPLAVEALHAGKHVLVEKPFAPTVAEAHEVLAAADKAGRTVMVSQNYRFYPAARTAARLVADQALGRLGTVHIDFRKWANSAPEAGHRHYRLVHPLLYDMAIHHFDLMRMVLGQEPVSVYTQVTDPPWSRFKEEASAVLTVTFDGGSVVSYRGSWVSSGEPTAWSGAWHLECEDGEIYWTGRDGPAGSAEGDAIRVTRRGDDGPVAEPVTMLDVPYIGRAGSLAEFARAVEAGEEPESSGRRNLASLALAEAAARSVVTGQVEKVTWGQD</sequence>
<accession>A0A1H1WA36</accession>
<dbReference type="Pfam" id="PF22725">
    <property type="entry name" value="GFO_IDH_MocA_C3"/>
    <property type="match status" value="1"/>
</dbReference>
<dbReference type="EMBL" id="LT629732">
    <property type="protein sequence ID" value="SDS93915.1"/>
    <property type="molecule type" value="Genomic_DNA"/>
</dbReference>
<dbReference type="PANTHER" id="PTHR43377:SF1">
    <property type="entry name" value="BILIVERDIN REDUCTASE A"/>
    <property type="match status" value="1"/>
</dbReference>
<dbReference type="GO" id="GO:0000166">
    <property type="term" value="F:nucleotide binding"/>
    <property type="evidence" value="ECO:0007669"/>
    <property type="project" value="InterPro"/>
</dbReference>
<gene>
    <name evidence="3" type="ORF">SAMN04489717_4421</name>
</gene>
<dbReference type="RefSeq" id="WP_092658020.1">
    <property type="nucleotide sequence ID" value="NZ_LT629732.1"/>
</dbReference>
<dbReference type="InterPro" id="IPR000683">
    <property type="entry name" value="Gfo/Idh/MocA-like_OxRdtase_N"/>
</dbReference>
<dbReference type="Gene3D" id="3.30.360.10">
    <property type="entry name" value="Dihydrodipicolinate Reductase, domain 2"/>
    <property type="match status" value="1"/>
</dbReference>
<dbReference type="SUPFAM" id="SSF51735">
    <property type="entry name" value="NAD(P)-binding Rossmann-fold domains"/>
    <property type="match status" value="1"/>
</dbReference>
<dbReference type="OrthoDB" id="179913at2"/>
<protein>
    <submittedName>
        <fullName evidence="3">Predicted dehydrogenase</fullName>
    </submittedName>
</protein>
<reference evidence="3 4" key="1">
    <citation type="submission" date="2016-10" db="EMBL/GenBank/DDBJ databases">
        <authorList>
            <person name="de Groot N.N."/>
        </authorList>
    </citation>
    <scope>NUCLEOTIDE SEQUENCE [LARGE SCALE GENOMIC DNA]</scope>
    <source>
        <strain evidence="3 4">DSM 22024</strain>
    </source>
</reference>
<dbReference type="PANTHER" id="PTHR43377">
    <property type="entry name" value="BILIVERDIN REDUCTASE A"/>
    <property type="match status" value="1"/>
</dbReference>
<dbReference type="InterPro" id="IPR055170">
    <property type="entry name" value="GFO_IDH_MocA-like_dom"/>
</dbReference>
<feature type="domain" description="Gfo/Idh/MocA-like oxidoreductase N-terminal" evidence="1">
    <location>
        <begin position="8"/>
        <end position="124"/>
    </location>
</feature>
<evidence type="ECO:0000259" key="2">
    <source>
        <dbReference type="Pfam" id="PF22725"/>
    </source>
</evidence>
<name>A0A1H1WA36_9ACTN</name>
<dbReference type="InterPro" id="IPR051450">
    <property type="entry name" value="Gfo/Idh/MocA_Oxidoreductases"/>
</dbReference>
<dbReference type="Pfam" id="PF01408">
    <property type="entry name" value="GFO_IDH_MocA"/>
    <property type="match status" value="1"/>
</dbReference>
<keyword evidence="4" id="KW-1185">Reference proteome</keyword>
<dbReference type="Gene3D" id="3.40.50.720">
    <property type="entry name" value="NAD(P)-binding Rossmann-like Domain"/>
    <property type="match status" value="1"/>
</dbReference>
<dbReference type="InterPro" id="IPR036291">
    <property type="entry name" value="NAD(P)-bd_dom_sf"/>
</dbReference>
<evidence type="ECO:0000313" key="3">
    <source>
        <dbReference type="EMBL" id="SDS93915.1"/>
    </source>
</evidence>
<dbReference type="AlphaFoldDB" id="A0A1H1WA36"/>
<dbReference type="STRING" id="117157.SAMN04489717_4421"/>
<evidence type="ECO:0000259" key="1">
    <source>
        <dbReference type="Pfam" id="PF01408"/>
    </source>
</evidence>
<organism evidence="3 4">
    <name type="scientific">Actinopolymorpha singaporensis</name>
    <dbReference type="NCBI Taxonomy" id="117157"/>
    <lineage>
        <taxon>Bacteria</taxon>
        <taxon>Bacillati</taxon>
        <taxon>Actinomycetota</taxon>
        <taxon>Actinomycetes</taxon>
        <taxon>Propionibacteriales</taxon>
        <taxon>Actinopolymorphaceae</taxon>
        <taxon>Actinopolymorpha</taxon>
    </lineage>
</organism>
<evidence type="ECO:0000313" key="4">
    <source>
        <dbReference type="Proteomes" id="UP000198983"/>
    </source>
</evidence>
<feature type="domain" description="GFO/IDH/MocA-like oxidoreductase" evidence="2">
    <location>
        <begin position="134"/>
        <end position="248"/>
    </location>
</feature>
<dbReference type="Proteomes" id="UP000198983">
    <property type="component" value="Chromosome I"/>
</dbReference>
<dbReference type="SUPFAM" id="SSF55347">
    <property type="entry name" value="Glyceraldehyde-3-phosphate dehydrogenase-like, C-terminal domain"/>
    <property type="match status" value="1"/>
</dbReference>